<organism evidence="10 11">
    <name type="scientific">Bacillus subtilis</name>
    <dbReference type="NCBI Taxonomy" id="1423"/>
    <lineage>
        <taxon>Bacteria</taxon>
        <taxon>Bacillati</taxon>
        <taxon>Bacillota</taxon>
        <taxon>Bacilli</taxon>
        <taxon>Bacillales</taxon>
        <taxon>Bacillaceae</taxon>
        <taxon>Bacillus</taxon>
    </lineage>
</organism>
<keyword evidence="3" id="KW-0134">Cell wall</keyword>
<name>A0A8I2BAL6_BACIU</name>
<comment type="similarity">
    <text evidence="2">Belongs to the serine-aspartate repeat-containing protein (SDr) family.</text>
</comment>
<dbReference type="Pfam" id="PF08341">
    <property type="entry name" value="TED"/>
    <property type="match status" value="1"/>
</dbReference>
<comment type="subcellular location">
    <subcellularLocation>
        <location evidence="1">Secreted</location>
        <location evidence="1">Cell wall</location>
        <topology evidence="1">Peptidoglycan-anchor</topology>
    </subcellularLocation>
</comment>
<feature type="region of interest" description="Disordered" evidence="7">
    <location>
        <begin position="684"/>
        <end position="705"/>
    </location>
</feature>
<accession>A0A8I2BAL6</accession>
<dbReference type="Proteomes" id="UP000665181">
    <property type="component" value="Unassembled WGS sequence"/>
</dbReference>
<dbReference type="RefSeq" id="WP_208556776.1">
    <property type="nucleotide sequence ID" value="NZ_JAGFPW010000026.1"/>
</dbReference>
<keyword evidence="8" id="KW-1133">Transmembrane helix</keyword>
<evidence type="ECO:0000256" key="7">
    <source>
        <dbReference type="SAM" id="MobiDB-lite"/>
    </source>
</evidence>
<evidence type="ECO:0000313" key="10">
    <source>
        <dbReference type="EMBL" id="MBO3796486.1"/>
    </source>
</evidence>
<proteinExistence type="inferred from homology"/>
<keyword evidence="5" id="KW-0732">Signal</keyword>
<protein>
    <submittedName>
        <fullName evidence="10">Cys-Gln thioester bond-forming surface protein</fullName>
    </submittedName>
</protein>
<comment type="caution">
    <text evidence="10">The sequence shown here is derived from an EMBL/GenBank/DDBJ whole genome shotgun (WGS) entry which is preliminary data.</text>
</comment>
<evidence type="ECO:0000256" key="6">
    <source>
        <dbReference type="ARBA" id="ARBA00023088"/>
    </source>
</evidence>
<gene>
    <name evidence="10" type="ORF">J5227_19755</name>
</gene>
<evidence type="ECO:0000256" key="2">
    <source>
        <dbReference type="ARBA" id="ARBA00007257"/>
    </source>
</evidence>
<evidence type="ECO:0000256" key="1">
    <source>
        <dbReference type="ARBA" id="ARBA00004168"/>
    </source>
</evidence>
<keyword evidence="8" id="KW-0472">Membrane</keyword>
<dbReference type="Pfam" id="PF17802">
    <property type="entry name" value="SpaA"/>
    <property type="match status" value="4"/>
</dbReference>
<dbReference type="SUPFAM" id="SSF49478">
    <property type="entry name" value="Cna protein B-type domain"/>
    <property type="match status" value="4"/>
</dbReference>
<keyword evidence="4" id="KW-0964">Secreted</keyword>
<dbReference type="Gene3D" id="2.60.40.10">
    <property type="entry name" value="Immunoglobulins"/>
    <property type="match status" value="4"/>
</dbReference>
<keyword evidence="8" id="KW-0812">Transmembrane</keyword>
<dbReference type="AlphaFoldDB" id="A0A8I2BAL6"/>
<feature type="transmembrane region" description="Helical" evidence="8">
    <location>
        <begin position="710"/>
        <end position="729"/>
    </location>
</feature>
<dbReference type="InterPro" id="IPR019931">
    <property type="entry name" value="LPXTG_anchor"/>
</dbReference>
<dbReference type="Gene3D" id="1.10.150.480">
    <property type="match status" value="1"/>
</dbReference>
<evidence type="ECO:0000256" key="4">
    <source>
        <dbReference type="ARBA" id="ARBA00022525"/>
    </source>
</evidence>
<evidence type="ECO:0000256" key="5">
    <source>
        <dbReference type="ARBA" id="ARBA00022729"/>
    </source>
</evidence>
<dbReference type="NCBIfam" id="TIGR03934">
    <property type="entry name" value="TQXA_dom"/>
    <property type="match status" value="1"/>
</dbReference>
<evidence type="ECO:0000256" key="3">
    <source>
        <dbReference type="ARBA" id="ARBA00022512"/>
    </source>
</evidence>
<dbReference type="InterPro" id="IPR023849">
    <property type="entry name" value="TQXA_dom"/>
</dbReference>
<keyword evidence="6" id="KW-0572">Peptidoglycan-anchor</keyword>
<evidence type="ECO:0000256" key="8">
    <source>
        <dbReference type="SAM" id="Phobius"/>
    </source>
</evidence>
<dbReference type="InterPro" id="IPR041033">
    <property type="entry name" value="SpaA_PFL_dom_1"/>
</dbReference>
<feature type="domain" description="Gram-positive cocci surface proteins LPxTG" evidence="9">
    <location>
        <begin position="701"/>
        <end position="739"/>
    </location>
</feature>
<sequence length="739" mass="81091">MSLKKPFLLFSVLLIALGSIFSVNVSKAFADSFSGDPNTKVTGWAFDESIDGYLPTEQIKAVDDPTRFAYCLEPGKHSPNNVDMPSSGQMSDKVYRILSYGYPNASASDLGVSSKAKAHYATQMAVWIAVGEVKESNITYSDSSIEKAVKALLNKAETKSDTQDVNVTVTPENAKASVKGNYLVTEPFTVKSSATGTYTVSLSNSPENTVVTDINGKQKNTFNANEQFKIQLPKNTPTNKIKVIVKTELNKLVSMKYNSDGTYQNIVSLKEVKKNMEVGVSASWETAGAIQIVKSTDDKKPLSGVSFDIKNAAGNKVMTVTTDKEGKAYAPNLPIGKYTAVETKTAEGFVLDSTPKTVTVNADETTVVSFTNKKIRGEVQVFKTDEDHKPLQGVEFSIFNSKGIKLTSAITDKNGKAAFKNLPYGKYSVKETKAQEGFIANQSKHSVNISKDGEIQTLNIQNQKIRGNVELTKVDTQDKKNTLEDATFDLLNEEGKKIGEYQTDKNGKLLVHGLEYGKYSFVEKAAPKGYVLNTDPISFEIKENEKTVKLQAENKMITGSLEITKTDVANGNTRIKGAEFTIFNEKGEIVTKGKTDKNGIARFDNLPYGKYTYKETIAPEGYLINEETFTFEIKENGQIIKHTVADEKEKVALAPVFGKKNDTISVVEKDTGHVEKTTEVIQPAEKQDTGHVEKPVKGNELPNTGNPNQYRALMIGLSLIIIGAGLLFLKRKKTQTENK</sequence>
<dbReference type="EMBL" id="JAGFPW010000026">
    <property type="protein sequence ID" value="MBO3796486.1"/>
    <property type="molecule type" value="Genomic_DNA"/>
</dbReference>
<dbReference type="Pfam" id="PF00746">
    <property type="entry name" value="Gram_pos_anchor"/>
    <property type="match status" value="1"/>
</dbReference>
<evidence type="ECO:0000313" key="11">
    <source>
        <dbReference type="Proteomes" id="UP000665181"/>
    </source>
</evidence>
<dbReference type="PROSITE" id="PS50847">
    <property type="entry name" value="GRAM_POS_ANCHORING"/>
    <property type="match status" value="1"/>
</dbReference>
<dbReference type="NCBIfam" id="TIGR01167">
    <property type="entry name" value="LPXTG_anchor"/>
    <property type="match status" value="1"/>
</dbReference>
<feature type="compositionally biased region" description="Basic and acidic residues" evidence="7">
    <location>
        <begin position="685"/>
        <end position="697"/>
    </location>
</feature>
<dbReference type="PANTHER" id="PTHR36108">
    <property type="entry name" value="COLOSSIN-B-RELATED"/>
    <property type="match status" value="1"/>
</dbReference>
<dbReference type="InterPro" id="IPR013783">
    <property type="entry name" value="Ig-like_fold"/>
</dbReference>
<evidence type="ECO:0000259" key="9">
    <source>
        <dbReference type="PROSITE" id="PS50847"/>
    </source>
</evidence>
<reference evidence="10" key="1">
    <citation type="submission" date="2021-03" db="EMBL/GenBank/DDBJ databases">
        <title>Isolation of Bacillus subtilis from fermented food sample.</title>
        <authorList>
            <person name="Lakshmanan V."/>
            <person name="Athira K."/>
            <person name="Rajagopal K."/>
        </authorList>
    </citation>
    <scope>NUCLEOTIDE SEQUENCE</scope>
    <source>
        <strain evidence="10">S1</strain>
    </source>
</reference>
<dbReference type="InterPro" id="IPR013552">
    <property type="entry name" value="Thioester_dom"/>
</dbReference>
<dbReference type="PANTHER" id="PTHR36108:SF13">
    <property type="entry name" value="COLOSSIN-B-RELATED"/>
    <property type="match status" value="1"/>
</dbReference>